<evidence type="ECO:0000313" key="2">
    <source>
        <dbReference type="Proteomes" id="UP001163846"/>
    </source>
</evidence>
<protein>
    <submittedName>
        <fullName evidence="1">Uncharacterized protein</fullName>
    </submittedName>
</protein>
<comment type="caution">
    <text evidence="1">The sequence shown here is derived from an EMBL/GenBank/DDBJ whole genome shotgun (WGS) entry which is preliminary data.</text>
</comment>
<name>A0AA38U4R9_9AGAR</name>
<organism evidence="1 2">
    <name type="scientific">Lentinula raphanica</name>
    <dbReference type="NCBI Taxonomy" id="153919"/>
    <lineage>
        <taxon>Eukaryota</taxon>
        <taxon>Fungi</taxon>
        <taxon>Dikarya</taxon>
        <taxon>Basidiomycota</taxon>
        <taxon>Agaricomycotina</taxon>
        <taxon>Agaricomycetes</taxon>
        <taxon>Agaricomycetidae</taxon>
        <taxon>Agaricales</taxon>
        <taxon>Marasmiineae</taxon>
        <taxon>Omphalotaceae</taxon>
        <taxon>Lentinula</taxon>
    </lineage>
</organism>
<proteinExistence type="predicted"/>
<dbReference type="AlphaFoldDB" id="A0AA38U4R9"/>
<dbReference type="EMBL" id="MU807364">
    <property type="protein sequence ID" value="KAJ3831585.1"/>
    <property type="molecule type" value="Genomic_DNA"/>
</dbReference>
<gene>
    <name evidence="1" type="ORF">F5878DRAFT_667405</name>
</gene>
<dbReference type="Proteomes" id="UP001163846">
    <property type="component" value="Unassembled WGS sequence"/>
</dbReference>
<evidence type="ECO:0000313" key="1">
    <source>
        <dbReference type="EMBL" id="KAJ3831585.1"/>
    </source>
</evidence>
<accession>A0AA38U4R9</accession>
<keyword evidence="2" id="KW-1185">Reference proteome</keyword>
<sequence length="199" mass="21562">MTRRMTSDMRKAFVLGELLIHHSGAPLTDDVGHMEFDDDETQLPAGVEAGMPPLSRSEERALVRDSAAGFLPSQNPTKTSHEATRRPLVVDGPNPGAVLGPMLNVCYVIIDEHAFVPFRTQTPVYSKPFSEERSTILMSPVRGVAGESEFAHAGVNEACTGLASEETSEFGAGFSERGEDIGYLGWIRCRKIVADGDGR</sequence>
<reference evidence="1" key="1">
    <citation type="submission" date="2022-08" db="EMBL/GenBank/DDBJ databases">
        <authorList>
            <consortium name="DOE Joint Genome Institute"/>
            <person name="Min B."/>
            <person name="Riley R."/>
            <person name="Sierra-Patev S."/>
            <person name="Naranjo-Ortiz M."/>
            <person name="Looney B."/>
            <person name="Konkel Z."/>
            <person name="Slot J.C."/>
            <person name="Sakamoto Y."/>
            <person name="Steenwyk J.L."/>
            <person name="Rokas A."/>
            <person name="Carro J."/>
            <person name="Camarero S."/>
            <person name="Ferreira P."/>
            <person name="Molpeceres G."/>
            <person name="Ruiz-Duenas F.J."/>
            <person name="Serrano A."/>
            <person name="Henrissat B."/>
            <person name="Drula E."/>
            <person name="Hughes K.W."/>
            <person name="Mata J.L."/>
            <person name="Ishikawa N.K."/>
            <person name="Vargas-Isla R."/>
            <person name="Ushijima S."/>
            <person name="Smith C.A."/>
            <person name="Ahrendt S."/>
            <person name="Andreopoulos W."/>
            <person name="He G."/>
            <person name="Labutti K."/>
            <person name="Lipzen A."/>
            <person name="Ng V."/>
            <person name="Sandor L."/>
            <person name="Barry K."/>
            <person name="Martinez A.T."/>
            <person name="Xiao Y."/>
            <person name="Gibbons J.G."/>
            <person name="Terashima K."/>
            <person name="Hibbett D.S."/>
            <person name="Grigoriev I.V."/>
        </authorList>
    </citation>
    <scope>NUCLEOTIDE SEQUENCE</scope>
    <source>
        <strain evidence="1">TFB9207</strain>
    </source>
</reference>